<name>A0A0B7BVF4_9EUPU</name>
<reference evidence="1" key="1">
    <citation type="submission" date="2014-12" db="EMBL/GenBank/DDBJ databases">
        <title>Insight into the proteome of Arion vulgaris.</title>
        <authorList>
            <person name="Aradska J."/>
            <person name="Bulat T."/>
            <person name="Smidak R."/>
            <person name="Sarate P."/>
            <person name="Gangsoo J."/>
            <person name="Sialana F."/>
            <person name="Bilban M."/>
            <person name="Lubec G."/>
        </authorList>
    </citation>
    <scope>NUCLEOTIDE SEQUENCE</scope>
    <source>
        <tissue evidence="1">Skin</tissue>
    </source>
</reference>
<sequence>MFCNIHVMNSNTSIQRRAVQRSIPRRHGDISLPPHFTPLASTLIRISGRKS</sequence>
<accession>A0A0B7BVF4</accession>
<evidence type="ECO:0000313" key="1">
    <source>
        <dbReference type="EMBL" id="CEK96902.1"/>
    </source>
</evidence>
<proteinExistence type="predicted"/>
<gene>
    <name evidence="1" type="primary">ORF213923</name>
</gene>
<organism evidence="1">
    <name type="scientific">Arion vulgaris</name>
    <dbReference type="NCBI Taxonomy" id="1028688"/>
    <lineage>
        <taxon>Eukaryota</taxon>
        <taxon>Metazoa</taxon>
        <taxon>Spiralia</taxon>
        <taxon>Lophotrochozoa</taxon>
        <taxon>Mollusca</taxon>
        <taxon>Gastropoda</taxon>
        <taxon>Heterobranchia</taxon>
        <taxon>Euthyneura</taxon>
        <taxon>Panpulmonata</taxon>
        <taxon>Eupulmonata</taxon>
        <taxon>Stylommatophora</taxon>
        <taxon>Helicina</taxon>
        <taxon>Arionoidea</taxon>
        <taxon>Arionidae</taxon>
        <taxon>Arion</taxon>
    </lineage>
</organism>
<protein>
    <submittedName>
        <fullName evidence="1">Uncharacterized protein</fullName>
    </submittedName>
</protein>
<feature type="non-terminal residue" evidence="1">
    <location>
        <position position="51"/>
    </location>
</feature>
<dbReference type="AlphaFoldDB" id="A0A0B7BVF4"/>
<dbReference type="EMBL" id="HACG01050037">
    <property type="protein sequence ID" value="CEK96902.1"/>
    <property type="molecule type" value="Transcribed_RNA"/>
</dbReference>